<evidence type="ECO:0000256" key="5">
    <source>
        <dbReference type="RuleBase" id="RU362076"/>
    </source>
</evidence>
<gene>
    <name evidence="7" type="ORF">NG895_25910</name>
</gene>
<feature type="compositionally biased region" description="Polar residues" evidence="6">
    <location>
        <begin position="1"/>
        <end position="15"/>
    </location>
</feature>
<sequence length="253" mass="26789">MSQVSSTTNSPQSNRSSSTASALNDLDLDSFLDLMIAELQNQDPLNPLENDELLAQISQIREVGATDRLTETLDSVLLGQNISSATNLIGADVVALTADGERVTGNVRRVSIDGGQPKLDLAVGPVATASEGEGQVDEGKYTYEVVWDGADDTEYSFEVSVNTESLSEFNGSIQVNNLPETSGPKRVYRTDNTGTGERRLVGTIQSGSTSTFTDSMASSARGSVLSTTPQQLSVANRVTVTLNNVAQIEPPGE</sequence>
<evidence type="ECO:0000313" key="7">
    <source>
        <dbReference type="EMBL" id="MCO6047352.1"/>
    </source>
</evidence>
<dbReference type="GO" id="GO:0044781">
    <property type="term" value="P:bacterial-type flagellum organization"/>
    <property type="evidence" value="ECO:0007669"/>
    <property type="project" value="UniProtKB-UniRule"/>
</dbReference>
<proteinExistence type="inferred from homology"/>
<feature type="region of interest" description="Disordered" evidence="6">
    <location>
        <begin position="1"/>
        <end position="21"/>
    </location>
</feature>
<dbReference type="Proteomes" id="UP001155241">
    <property type="component" value="Unassembled WGS sequence"/>
</dbReference>
<evidence type="ECO:0000256" key="1">
    <source>
        <dbReference type="ARBA" id="ARBA00010577"/>
    </source>
</evidence>
<protein>
    <recommendedName>
        <fullName evidence="2 5">Basal-body rod modification protein FlgD</fullName>
    </recommendedName>
</protein>
<evidence type="ECO:0000256" key="2">
    <source>
        <dbReference type="ARBA" id="ARBA00016013"/>
    </source>
</evidence>
<keyword evidence="3 5" id="KW-1005">Bacterial flagellum biogenesis</keyword>
<reference evidence="7" key="1">
    <citation type="submission" date="2022-06" db="EMBL/GenBank/DDBJ databases">
        <title>Aeoliella straminimaris, a novel planctomycete from sediments.</title>
        <authorList>
            <person name="Vitorino I.R."/>
            <person name="Lage O.M."/>
        </authorList>
    </citation>
    <scope>NUCLEOTIDE SEQUENCE</scope>
    <source>
        <strain evidence="7">ICT_H6.2</strain>
    </source>
</reference>
<comment type="caution">
    <text evidence="7">The sequence shown here is derived from an EMBL/GenBank/DDBJ whole genome shotgun (WGS) entry which is preliminary data.</text>
</comment>
<dbReference type="EMBL" id="JAMXLR010000092">
    <property type="protein sequence ID" value="MCO6047352.1"/>
    <property type="molecule type" value="Genomic_DNA"/>
</dbReference>
<dbReference type="AlphaFoldDB" id="A0A9X2JJ91"/>
<comment type="function">
    <text evidence="4 5">Required for flagellar hook formation. May act as a scaffolding protein.</text>
</comment>
<accession>A0A9X2JJ91</accession>
<organism evidence="7 8">
    <name type="scientific">Aeoliella straminimaris</name>
    <dbReference type="NCBI Taxonomy" id="2954799"/>
    <lineage>
        <taxon>Bacteria</taxon>
        <taxon>Pseudomonadati</taxon>
        <taxon>Planctomycetota</taxon>
        <taxon>Planctomycetia</taxon>
        <taxon>Pirellulales</taxon>
        <taxon>Lacipirellulaceae</taxon>
        <taxon>Aeoliella</taxon>
    </lineage>
</organism>
<comment type="similarity">
    <text evidence="1 5">Belongs to the FlgD family.</text>
</comment>
<keyword evidence="8" id="KW-1185">Reference proteome</keyword>
<dbReference type="RefSeq" id="WP_252855463.1">
    <property type="nucleotide sequence ID" value="NZ_JAMXLR010000092.1"/>
</dbReference>
<evidence type="ECO:0000256" key="3">
    <source>
        <dbReference type="ARBA" id="ARBA00022795"/>
    </source>
</evidence>
<evidence type="ECO:0000256" key="6">
    <source>
        <dbReference type="SAM" id="MobiDB-lite"/>
    </source>
</evidence>
<name>A0A9X2JJ91_9BACT</name>
<dbReference type="Pfam" id="PF03963">
    <property type="entry name" value="FlgD"/>
    <property type="match status" value="1"/>
</dbReference>
<evidence type="ECO:0000256" key="4">
    <source>
        <dbReference type="ARBA" id="ARBA00024746"/>
    </source>
</evidence>
<dbReference type="InterPro" id="IPR005648">
    <property type="entry name" value="FlgD"/>
</dbReference>
<evidence type="ECO:0000313" key="8">
    <source>
        <dbReference type="Proteomes" id="UP001155241"/>
    </source>
</evidence>